<dbReference type="AlphaFoldDB" id="A0AAV5SH66"/>
<evidence type="ECO:0000259" key="1">
    <source>
        <dbReference type="Pfam" id="PF25780"/>
    </source>
</evidence>
<feature type="non-terminal residue" evidence="2">
    <location>
        <position position="1"/>
    </location>
</feature>
<evidence type="ECO:0000313" key="2">
    <source>
        <dbReference type="EMBL" id="GMS82651.1"/>
    </source>
</evidence>
<evidence type="ECO:0000313" key="3">
    <source>
        <dbReference type="Proteomes" id="UP001432027"/>
    </source>
</evidence>
<dbReference type="InterPro" id="IPR011989">
    <property type="entry name" value="ARM-like"/>
</dbReference>
<dbReference type="Gene3D" id="1.25.10.10">
    <property type="entry name" value="Leucine-rich Repeat Variant"/>
    <property type="match status" value="1"/>
</dbReference>
<gene>
    <name evidence="2" type="ORF">PENTCL1PPCAC_4826</name>
</gene>
<dbReference type="Pfam" id="PF25780">
    <property type="entry name" value="TPR_IPO5"/>
    <property type="match status" value="1"/>
</dbReference>
<accession>A0AAV5SH66</accession>
<keyword evidence="3" id="KW-1185">Reference proteome</keyword>
<organism evidence="2 3">
    <name type="scientific">Pristionchus entomophagus</name>
    <dbReference type="NCBI Taxonomy" id="358040"/>
    <lineage>
        <taxon>Eukaryota</taxon>
        <taxon>Metazoa</taxon>
        <taxon>Ecdysozoa</taxon>
        <taxon>Nematoda</taxon>
        <taxon>Chromadorea</taxon>
        <taxon>Rhabditida</taxon>
        <taxon>Rhabditina</taxon>
        <taxon>Diplogasteromorpha</taxon>
        <taxon>Diplogasteroidea</taxon>
        <taxon>Neodiplogasteridae</taxon>
        <taxon>Pristionchus</taxon>
    </lineage>
</organism>
<dbReference type="InterPro" id="IPR057672">
    <property type="entry name" value="TPR_IPO4/5"/>
</dbReference>
<name>A0AAV5SH66_9BILA</name>
<dbReference type="Proteomes" id="UP001432027">
    <property type="component" value="Unassembled WGS sequence"/>
</dbReference>
<feature type="domain" description="IPO4/5-like TPR repeats" evidence="1">
    <location>
        <begin position="2"/>
        <end position="153"/>
    </location>
</feature>
<sequence length="155" mass="17054">DSKLRERLAQVTTEAAMKSIDTKTGIQTWSGIGEFLENALLNTDNVSLKMAGLSILRNVSTLFGPDSESPLSLMRACLGYSNPECVQSSTEWLNAFLKSADVEEALHNQSADVSLLIPLIIQRAEERLINAEKDNESHLIGCLVELVCEHPNLTR</sequence>
<proteinExistence type="predicted"/>
<comment type="caution">
    <text evidence="2">The sequence shown here is derived from an EMBL/GenBank/DDBJ whole genome shotgun (WGS) entry which is preliminary data.</text>
</comment>
<reference evidence="2" key="1">
    <citation type="submission" date="2023-10" db="EMBL/GenBank/DDBJ databases">
        <title>Genome assembly of Pristionchus species.</title>
        <authorList>
            <person name="Yoshida K."/>
            <person name="Sommer R.J."/>
        </authorList>
    </citation>
    <scope>NUCLEOTIDE SEQUENCE</scope>
    <source>
        <strain evidence="2">RS0144</strain>
    </source>
</reference>
<dbReference type="EMBL" id="BTSX01000002">
    <property type="protein sequence ID" value="GMS82651.1"/>
    <property type="molecule type" value="Genomic_DNA"/>
</dbReference>
<protein>
    <recommendedName>
        <fullName evidence="1">IPO4/5-like TPR repeats domain-containing protein</fullName>
    </recommendedName>
</protein>